<dbReference type="KEGG" id="cpa:CP_0856"/>
<organism evidence="1 2">
    <name type="scientific">Chlamydia pneumoniae</name>
    <name type="common">Chlamydophila pneumoniae</name>
    <dbReference type="NCBI Taxonomy" id="83558"/>
    <lineage>
        <taxon>Bacteria</taxon>
        <taxon>Pseudomonadati</taxon>
        <taxon>Chlamydiota</taxon>
        <taxon>Chlamydiia</taxon>
        <taxon>Chlamydiales</taxon>
        <taxon>Chlamydiaceae</taxon>
        <taxon>Chlamydia/Chlamydophila group</taxon>
        <taxon>Chlamydia</taxon>
    </lineage>
</organism>
<sequence length="30" mass="3413">MITSNSNLIQLRQKKNLGGFPRFFSDQNAS</sequence>
<evidence type="ECO:0000313" key="1">
    <source>
        <dbReference type="EMBL" id="AAF38645.1"/>
    </source>
</evidence>
<gene>
    <name evidence="1" type="ordered locus">CP_0856</name>
</gene>
<dbReference type="PIR" id="D81532">
    <property type="entry name" value="D81532"/>
</dbReference>
<dbReference type="EMBL" id="AE002161">
    <property type="protein sequence ID" value="AAF38645.1"/>
    <property type="molecule type" value="Genomic_DNA"/>
</dbReference>
<dbReference type="AlphaFoldDB" id="Q9K1W7"/>
<name>Q9K1W7_CHLPN</name>
<dbReference type="Proteomes" id="UP000000583">
    <property type="component" value="Chromosome"/>
</dbReference>
<reference evidence="1 2" key="1">
    <citation type="journal article" date="2000" name="Nucleic Acids Res.">
        <title>Genome sequences of Chlamydia trachomatis MoPn and Chlamydia pneumoniae AR39.</title>
        <authorList>
            <person name="Read T.D."/>
            <person name="Brunham R.C."/>
            <person name="Shen C."/>
            <person name="Gill S.R."/>
            <person name="Heidelberg J.F."/>
            <person name="White O."/>
            <person name="Hickey E.K."/>
            <person name="Peterson J.D."/>
            <person name="Utterback T.R."/>
            <person name="Berry K.J."/>
            <person name="Bass S."/>
            <person name="Linher K.D."/>
            <person name="Weidman J.F."/>
            <person name="Khouri H.M."/>
            <person name="Craven B."/>
            <person name="Bowman C."/>
            <person name="Dodson R.J."/>
            <person name="Gwinn M.L."/>
            <person name="Nelson W.C."/>
            <person name="DeBoy R.T."/>
            <person name="Kolonay J.F."/>
            <person name="McClarty G."/>
            <person name="Salzberg S.L."/>
            <person name="Eisen J.A."/>
            <person name="Fraser C.M."/>
        </authorList>
    </citation>
    <scope>NUCLEOTIDE SEQUENCE [LARGE SCALE GENOMIC DNA]</scope>
    <source>
        <strain evidence="1 2">AR39</strain>
    </source>
</reference>
<dbReference type="SMR" id="Q9K1W7"/>
<protein>
    <submittedName>
        <fullName evidence="1">Uncharacterized protein</fullName>
    </submittedName>
</protein>
<evidence type="ECO:0000313" key="2">
    <source>
        <dbReference type="Proteomes" id="UP000000583"/>
    </source>
</evidence>
<proteinExistence type="predicted"/>
<accession>Q9K1W7</accession>